<feature type="repeat" description="TPR" evidence="1">
    <location>
        <begin position="105"/>
        <end position="138"/>
    </location>
</feature>
<dbReference type="Proteomes" id="UP000480178">
    <property type="component" value="Chromosome"/>
</dbReference>
<feature type="transmembrane region" description="Helical" evidence="2">
    <location>
        <begin position="392"/>
        <end position="411"/>
    </location>
</feature>
<dbReference type="PANTHER" id="PTHR12558:SF13">
    <property type="entry name" value="CELL DIVISION CYCLE PROTEIN 27 HOMOLOG"/>
    <property type="match status" value="1"/>
</dbReference>
<dbReference type="EMBL" id="CP048222">
    <property type="protein sequence ID" value="QHT66122.1"/>
    <property type="molecule type" value="Genomic_DNA"/>
</dbReference>
<dbReference type="PANTHER" id="PTHR12558">
    <property type="entry name" value="CELL DIVISION CYCLE 16,23,27"/>
    <property type="match status" value="1"/>
</dbReference>
<protein>
    <submittedName>
        <fullName evidence="3">Tetratricopeptide repeat protein</fullName>
    </submittedName>
</protein>
<dbReference type="InterPro" id="IPR011990">
    <property type="entry name" value="TPR-like_helical_dom_sf"/>
</dbReference>
<feature type="transmembrane region" description="Helical" evidence="2">
    <location>
        <begin position="265"/>
        <end position="287"/>
    </location>
</feature>
<dbReference type="SMART" id="SM00028">
    <property type="entry name" value="TPR"/>
    <property type="match status" value="5"/>
</dbReference>
<feature type="repeat" description="TPR" evidence="1">
    <location>
        <begin position="173"/>
        <end position="206"/>
    </location>
</feature>
<evidence type="ECO:0000256" key="1">
    <source>
        <dbReference type="PROSITE-ProRule" id="PRU00339"/>
    </source>
</evidence>
<dbReference type="AlphaFoldDB" id="A0A6C0GEF5"/>
<sequence>MHIESTLKKAGLLIEQSRYDLAEKELRSALIREPQQTVALRMLASCLLNMDRREEALEISSSLLGLQPDEPDNLYIHAVILLGLDRDKEAERYVLDAIRMYPYEASYFEVLSRVYLVRKEWEHALQHANAGLEIDPEHIGCLNARTISLTKLNRKQEASQTIENVLEQDPENAYSHANIGWSKLEQGDHKSAQVHFAEALRLEPGLDYARSGMIEALKAKNIIYKLFLQFFFWMGTLKGKAQWGVVIASYLGFRFLRKAAETNPVLIPVAVLVGVFFYLTWIIDPLFNLFLRLDKFGKYILNEKEIEGANWVGALLGITLLSLGVWFFASVDDLLLLAIFTGTMVIPIAHLYSVDTPKQKRIIKPYTLILAGVGITGLLCLAFGLAPASLLGMAYLIGIVAFGWVANALSIK</sequence>
<accession>A0A6C0GEF5</accession>
<dbReference type="KEGG" id="rhoz:GXP67_05285"/>
<dbReference type="Gene3D" id="1.25.40.10">
    <property type="entry name" value="Tetratricopeptide repeat domain"/>
    <property type="match status" value="1"/>
</dbReference>
<dbReference type="PROSITE" id="PS50005">
    <property type="entry name" value="TPR"/>
    <property type="match status" value="2"/>
</dbReference>
<proteinExistence type="predicted"/>
<name>A0A6C0GEF5_9BACT</name>
<dbReference type="SUPFAM" id="SSF48452">
    <property type="entry name" value="TPR-like"/>
    <property type="match status" value="1"/>
</dbReference>
<dbReference type="Pfam" id="PF14559">
    <property type="entry name" value="TPR_19"/>
    <property type="match status" value="1"/>
</dbReference>
<feature type="transmembrane region" description="Helical" evidence="2">
    <location>
        <begin position="366"/>
        <end position="386"/>
    </location>
</feature>
<evidence type="ECO:0000256" key="2">
    <source>
        <dbReference type="SAM" id="Phobius"/>
    </source>
</evidence>
<organism evidence="3 4">
    <name type="scientific">Rhodocytophaga rosea</name>
    <dbReference type="NCBI Taxonomy" id="2704465"/>
    <lineage>
        <taxon>Bacteria</taxon>
        <taxon>Pseudomonadati</taxon>
        <taxon>Bacteroidota</taxon>
        <taxon>Cytophagia</taxon>
        <taxon>Cytophagales</taxon>
        <taxon>Rhodocytophagaceae</taxon>
        <taxon>Rhodocytophaga</taxon>
    </lineage>
</organism>
<feature type="transmembrane region" description="Helical" evidence="2">
    <location>
        <begin position="334"/>
        <end position="354"/>
    </location>
</feature>
<gene>
    <name evidence="3" type="ORF">GXP67_05285</name>
</gene>
<keyword evidence="2" id="KW-0812">Transmembrane</keyword>
<keyword evidence="2" id="KW-1133">Transmembrane helix</keyword>
<keyword evidence="1" id="KW-0802">TPR repeat</keyword>
<dbReference type="Pfam" id="PF13181">
    <property type="entry name" value="TPR_8"/>
    <property type="match status" value="1"/>
</dbReference>
<dbReference type="RefSeq" id="WP_162442193.1">
    <property type="nucleotide sequence ID" value="NZ_CP048222.1"/>
</dbReference>
<dbReference type="InterPro" id="IPR019734">
    <property type="entry name" value="TPR_rpt"/>
</dbReference>
<feature type="transmembrane region" description="Helical" evidence="2">
    <location>
        <begin position="308"/>
        <end position="328"/>
    </location>
</feature>
<evidence type="ECO:0000313" key="3">
    <source>
        <dbReference type="EMBL" id="QHT66122.1"/>
    </source>
</evidence>
<reference evidence="3 4" key="1">
    <citation type="submission" date="2020-01" db="EMBL/GenBank/DDBJ databases">
        <authorList>
            <person name="Kim M.K."/>
        </authorList>
    </citation>
    <scope>NUCLEOTIDE SEQUENCE [LARGE SCALE GENOMIC DNA]</scope>
    <source>
        <strain evidence="3 4">172606-1</strain>
    </source>
</reference>
<keyword evidence="4" id="KW-1185">Reference proteome</keyword>
<evidence type="ECO:0000313" key="4">
    <source>
        <dbReference type="Proteomes" id="UP000480178"/>
    </source>
</evidence>
<keyword evidence="2" id="KW-0472">Membrane</keyword>